<evidence type="ECO:0000313" key="2">
    <source>
        <dbReference type="Proteomes" id="UP000182466"/>
    </source>
</evidence>
<dbReference type="eggNOG" id="ENOG5032U2V">
    <property type="taxonomic scope" value="Bacteria"/>
</dbReference>
<dbReference type="STRING" id="999627.SAMN05216236_10247"/>
<name>A0A1I6Y3H1_9RHOB</name>
<organism evidence="1 2">
    <name type="scientific">Sedimentitalea nanhaiensis</name>
    <dbReference type="NCBI Taxonomy" id="999627"/>
    <lineage>
        <taxon>Bacteria</taxon>
        <taxon>Pseudomonadati</taxon>
        <taxon>Pseudomonadota</taxon>
        <taxon>Alphaproteobacteria</taxon>
        <taxon>Rhodobacterales</taxon>
        <taxon>Paracoccaceae</taxon>
        <taxon>Sedimentitalea</taxon>
    </lineage>
</organism>
<dbReference type="Pfam" id="PF11367">
    <property type="entry name" value="Tail_completion_gp17"/>
    <property type="match status" value="1"/>
</dbReference>
<proteinExistence type="predicted"/>
<dbReference type="InterPro" id="IPR053745">
    <property type="entry name" value="Viral_Tail_Comp_sf"/>
</dbReference>
<dbReference type="OrthoDB" id="7644395at2"/>
<reference evidence="1 2" key="1">
    <citation type="submission" date="2016-10" db="EMBL/GenBank/DDBJ databases">
        <authorList>
            <person name="de Groot N.N."/>
        </authorList>
    </citation>
    <scope>NUCLEOTIDE SEQUENCE [LARGE SCALE GENOMIC DNA]</scope>
    <source>
        <strain evidence="1 2">CGMCC 1.10959</strain>
    </source>
</reference>
<dbReference type="InterPro" id="IPR021508">
    <property type="entry name" value="Gp17-like"/>
</dbReference>
<keyword evidence="2" id="KW-1185">Reference proteome</keyword>
<accession>A0A1I6Y3H1</accession>
<dbReference type="Proteomes" id="UP000182466">
    <property type="component" value="Unassembled WGS sequence"/>
</dbReference>
<protein>
    <recommendedName>
        <fullName evidence="3">DUF3168 domain-containing protein</fullName>
    </recommendedName>
</protein>
<dbReference type="RefSeq" id="WP_027260493.1">
    <property type="nucleotide sequence ID" value="NZ_FPAW01000002.1"/>
</dbReference>
<sequence length="137" mass="14738">MSYGMAAALQMAVYQRLMSDTNVSGIVGDAIYDALPPGEIPSLYVTLGPESVRDQSDQTGDGAMHLFTVSVVTDGASFVRAKGLAAAISDTLVDADLTLDRGRLVGVWFDRATARRTGKAGRVRRIDLRFRARVEDS</sequence>
<dbReference type="AlphaFoldDB" id="A0A1I6Y3H1"/>
<gene>
    <name evidence="1" type="ORF">SAMN05216236_10247</name>
</gene>
<evidence type="ECO:0008006" key="3">
    <source>
        <dbReference type="Google" id="ProtNLM"/>
    </source>
</evidence>
<dbReference type="EMBL" id="FPAW01000002">
    <property type="protein sequence ID" value="SFT44957.1"/>
    <property type="molecule type" value="Genomic_DNA"/>
</dbReference>
<dbReference type="Gene3D" id="3.30.2000.30">
    <property type="match status" value="1"/>
</dbReference>
<evidence type="ECO:0000313" key="1">
    <source>
        <dbReference type="EMBL" id="SFT44957.1"/>
    </source>
</evidence>